<gene>
    <name evidence="2" type="ORF">CCS01_08255</name>
</gene>
<feature type="chain" id="PRO_5015640399" description="Lipocalin-like domain-containing protein" evidence="1">
    <location>
        <begin position="21"/>
        <end position="122"/>
    </location>
</feature>
<dbReference type="EMBL" id="NHRY01000076">
    <property type="protein sequence ID" value="PPQ35190.1"/>
    <property type="molecule type" value="Genomic_DNA"/>
</dbReference>
<reference evidence="2 3" key="1">
    <citation type="journal article" date="2018" name="Arch. Microbiol.">
        <title>New insights into the metabolic potential of the phototrophic purple bacterium Rhodopila globiformis DSM 161(T) from its draft genome sequence and evidence for a vanadium-dependent nitrogenase.</title>
        <authorList>
            <person name="Imhoff J.F."/>
            <person name="Rahn T."/>
            <person name="Kunzel S."/>
            <person name="Neulinger S.C."/>
        </authorList>
    </citation>
    <scope>NUCLEOTIDE SEQUENCE [LARGE SCALE GENOMIC DNA]</scope>
    <source>
        <strain evidence="2 3">DSM 161</strain>
    </source>
</reference>
<organism evidence="2 3">
    <name type="scientific">Rhodopila globiformis</name>
    <name type="common">Rhodopseudomonas globiformis</name>
    <dbReference type="NCBI Taxonomy" id="1071"/>
    <lineage>
        <taxon>Bacteria</taxon>
        <taxon>Pseudomonadati</taxon>
        <taxon>Pseudomonadota</taxon>
        <taxon>Alphaproteobacteria</taxon>
        <taxon>Acetobacterales</taxon>
        <taxon>Acetobacteraceae</taxon>
        <taxon>Rhodopila</taxon>
    </lineage>
</organism>
<comment type="caution">
    <text evidence="2">The sequence shown here is derived from an EMBL/GenBank/DDBJ whole genome shotgun (WGS) entry which is preliminary data.</text>
</comment>
<accession>A0A2S6NJU7</accession>
<evidence type="ECO:0008006" key="4">
    <source>
        <dbReference type="Google" id="ProtNLM"/>
    </source>
</evidence>
<name>A0A2S6NJU7_RHOGL</name>
<dbReference type="AlphaFoldDB" id="A0A2S6NJU7"/>
<sequence>MRIPVLAALFSIAMTTAVLADASVAGRWHATLGSGVTIDMTVSPDGAWSSRTLQHNKVVREMKGTYTQTPAEHGTGTIVFTPTQSKVKTGTVKPETDQYELAANGRVLKLTSEGDTMDFHKR</sequence>
<keyword evidence="1" id="KW-0732">Signal</keyword>
<dbReference type="Proteomes" id="UP000239724">
    <property type="component" value="Unassembled WGS sequence"/>
</dbReference>
<evidence type="ECO:0000313" key="3">
    <source>
        <dbReference type="Proteomes" id="UP000239724"/>
    </source>
</evidence>
<proteinExistence type="predicted"/>
<protein>
    <recommendedName>
        <fullName evidence="4">Lipocalin-like domain-containing protein</fullName>
    </recommendedName>
</protein>
<feature type="signal peptide" evidence="1">
    <location>
        <begin position="1"/>
        <end position="20"/>
    </location>
</feature>
<evidence type="ECO:0000313" key="2">
    <source>
        <dbReference type="EMBL" id="PPQ35190.1"/>
    </source>
</evidence>
<dbReference type="RefSeq" id="WP_104518376.1">
    <property type="nucleotide sequence ID" value="NZ_NHRY01000076.1"/>
</dbReference>
<evidence type="ECO:0000256" key="1">
    <source>
        <dbReference type="SAM" id="SignalP"/>
    </source>
</evidence>
<keyword evidence="3" id="KW-1185">Reference proteome</keyword>